<dbReference type="PANTHER" id="PTHR32078">
    <property type="entry name" value="NUCLEAR PROTEIN MDM1"/>
    <property type="match status" value="1"/>
</dbReference>
<keyword evidence="8" id="KW-0539">Nucleus</keyword>
<dbReference type="PANTHER" id="PTHR32078:SF1">
    <property type="entry name" value="NUCLEAR PROTEIN MDM1"/>
    <property type="match status" value="1"/>
</dbReference>
<gene>
    <name evidence="11" type="ORF">ACEWY4_017065</name>
</gene>
<feature type="compositionally biased region" description="Low complexity" evidence="10">
    <location>
        <begin position="55"/>
        <end position="76"/>
    </location>
</feature>
<evidence type="ECO:0000256" key="4">
    <source>
        <dbReference type="ARBA" id="ARBA00013508"/>
    </source>
</evidence>
<feature type="region of interest" description="Disordered" evidence="10">
    <location>
        <begin position="365"/>
        <end position="392"/>
    </location>
</feature>
<feature type="region of interest" description="Disordered" evidence="10">
    <location>
        <begin position="526"/>
        <end position="602"/>
    </location>
</feature>
<dbReference type="InterPro" id="IPR029136">
    <property type="entry name" value="MDM1"/>
</dbReference>
<feature type="compositionally biased region" description="Pro residues" evidence="10">
    <location>
        <begin position="102"/>
        <end position="111"/>
    </location>
</feature>
<feature type="compositionally biased region" description="Basic and acidic residues" evidence="10">
    <location>
        <begin position="446"/>
        <end position="467"/>
    </location>
</feature>
<sequence length="702" mass="76612">MLLAGVRSDHLGISREPQFLSRRKIPTHPPQVSRSLQWDLLSERSSTEPAPAPTPASAAREAVGPEAVVEAGAEVPLPETPVAPRGPRHPEAPDPEEQSHPQPEPHMPSPSPTDWRAEPPVNGVHRVLMRRAGLRPGRPGRGRHHSSEYQRQFEWKDRVANSPLLAAEQALHSSVVLPMHGSNPVPLESEYSRNYKGSPPPRPPRLRSDVERNEIPLFHRENVPPEKGSKAKRKKRKEQHLDRKRSNSKEEVTQCQPITSTKQEASHPKPQPTVAPCHGYRKFKTEYDASFRSPLQYQYRDGAWVKVANIKDEGLASAHSVAWYHEVRELREKAEMYRRRAWGTHFSRNHLNQILSEQNHLWEASATSGSSPVTPGSSHATAGSSPAHSSRATNSPIIEALDLARVGSGAGSASSGPSAGHASTRGRPDAPAAPVPPKQAWADPEGPERKSKGAEPPAERAVERTADEEQGDDGVEVEEGEREDGEKEGDGDGGGGGGYGEPESELPGCCREGGRLATPRMKALALAQRTHHDRTTPATGALLVSPPRVKAPVRERASPSPLGKPRSPQRATAHTPLAPTPSKVEDARLVRSPPTAGLTTVDPIPLREDVWCGTSVAEEPRKRSPAPRSKTSRRRTPNTQVWASPSATLPVNRIQGALRNPEFQHNEERLSQISARSAASCSMAAHVLGRAQKRKEDFWGKS</sequence>
<protein>
    <recommendedName>
        <fullName evidence="4">Nuclear protein MDM1</fullName>
    </recommendedName>
</protein>
<dbReference type="GO" id="GO:0005814">
    <property type="term" value="C:centriole"/>
    <property type="evidence" value="ECO:0007669"/>
    <property type="project" value="UniProtKB-SubCell"/>
</dbReference>
<feature type="compositionally biased region" description="Low complexity" evidence="10">
    <location>
        <begin position="365"/>
        <end position="378"/>
    </location>
</feature>
<dbReference type="Proteomes" id="UP001591681">
    <property type="component" value="Unassembled WGS sequence"/>
</dbReference>
<feature type="compositionally biased region" description="Basic residues" evidence="10">
    <location>
        <begin position="127"/>
        <end position="144"/>
    </location>
</feature>
<feature type="compositionally biased region" description="Acidic residues" evidence="10">
    <location>
        <begin position="468"/>
        <end position="483"/>
    </location>
</feature>
<feature type="region of interest" description="Disordered" evidence="10">
    <location>
        <begin position="614"/>
        <end position="641"/>
    </location>
</feature>
<keyword evidence="7" id="KW-0206">Cytoskeleton</keyword>
<evidence type="ECO:0000256" key="2">
    <source>
        <dbReference type="ARBA" id="ARBA00004123"/>
    </source>
</evidence>
<feature type="compositionally biased region" description="Basic and acidic residues" evidence="10">
    <location>
        <begin position="145"/>
        <end position="154"/>
    </location>
</feature>
<evidence type="ECO:0000313" key="11">
    <source>
        <dbReference type="EMBL" id="KAL2088237.1"/>
    </source>
</evidence>
<accession>A0ABD1JM96</accession>
<feature type="compositionally biased region" description="Polar residues" evidence="10">
    <location>
        <begin position="379"/>
        <end position="392"/>
    </location>
</feature>
<feature type="compositionally biased region" description="Low complexity" evidence="10">
    <location>
        <begin position="411"/>
        <end position="423"/>
    </location>
</feature>
<feature type="region of interest" description="Disordered" evidence="10">
    <location>
        <begin position="177"/>
        <end position="277"/>
    </location>
</feature>
<dbReference type="EMBL" id="JBHFQA010000014">
    <property type="protein sequence ID" value="KAL2088237.1"/>
    <property type="molecule type" value="Genomic_DNA"/>
</dbReference>
<evidence type="ECO:0000313" key="12">
    <source>
        <dbReference type="Proteomes" id="UP001591681"/>
    </source>
</evidence>
<dbReference type="GO" id="GO:0005634">
    <property type="term" value="C:nucleus"/>
    <property type="evidence" value="ECO:0007669"/>
    <property type="project" value="UniProtKB-SubCell"/>
</dbReference>
<evidence type="ECO:0000256" key="10">
    <source>
        <dbReference type="SAM" id="MobiDB-lite"/>
    </source>
</evidence>
<proteinExistence type="inferred from homology"/>
<reference evidence="11 12" key="1">
    <citation type="submission" date="2024-09" db="EMBL/GenBank/DDBJ databases">
        <title>A chromosome-level genome assembly of Gray's grenadier anchovy, Coilia grayii.</title>
        <authorList>
            <person name="Fu Z."/>
        </authorList>
    </citation>
    <scope>NUCLEOTIDE SEQUENCE [LARGE SCALE GENOMIC DNA]</scope>
    <source>
        <strain evidence="11">G4</strain>
        <tissue evidence="11">Muscle</tissue>
    </source>
</reference>
<name>A0ABD1JM96_9TELE</name>
<feature type="compositionally biased region" description="Polar residues" evidence="10">
    <location>
        <begin position="253"/>
        <end position="263"/>
    </location>
</feature>
<feature type="compositionally biased region" description="Basic and acidic residues" evidence="10">
    <location>
        <begin position="206"/>
        <end position="229"/>
    </location>
</feature>
<feature type="compositionally biased region" description="Basic and acidic residues" evidence="10">
    <location>
        <begin position="239"/>
        <end position="252"/>
    </location>
</feature>
<comment type="caution">
    <text evidence="11">The sequence shown here is derived from an EMBL/GenBank/DDBJ whole genome shotgun (WGS) entry which is preliminary data.</text>
</comment>
<dbReference type="AlphaFoldDB" id="A0ABD1JM96"/>
<keyword evidence="12" id="KW-1185">Reference proteome</keyword>
<evidence type="ECO:0000256" key="9">
    <source>
        <dbReference type="ARBA" id="ARBA00045771"/>
    </source>
</evidence>
<keyword evidence="6" id="KW-0493">Microtubule</keyword>
<feature type="region of interest" description="Disordered" evidence="10">
    <location>
        <begin position="1"/>
        <end position="154"/>
    </location>
</feature>
<organism evidence="11 12">
    <name type="scientific">Coilia grayii</name>
    <name type="common">Gray's grenadier anchovy</name>
    <dbReference type="NCBI Taxonomy" id="363190"/>
    <lineage>
        <taxon>Eukaryota</taxon>
        <taxon>Metazoa</taxon>
        <taxon>Chordata</taxon>
        <taxon>Craniata</taxon>
        <taxon>Vertebrata</taxon>
        <taxon>Euteleostomi</taxon>
        <taxon>Actinopterygii</taxon>
        <taxon>Neopterygii</taxon>
        <taxon>Teleostei</taxon>
        <taxon>Clupei</taxon>
        <taxon>Clupeiformes</taxon>
        <taxon>Clupeoidei</taxon>
        <taxon>Engraulidae</taxon>
        <taxon>Coilinae</taxon>
        <taxon>Coilia</taxon>
    </lineage>
</organism>
<dbReference type="Pfam" id="PF15501">
    <property type="entry name" value="MDM1"/>
    <property type="match status" value="1"/>
</dbReference>
<evidence type="ECO:0000256" key="7">
    <source>
        <dbReference type="ARBA" id="ARBA00023212"/>
    </source>
</evidence>
<dbReference type="GO" id="GO:0005874">
    <property type="term" value="C:microtubule"/>
    <property type="evidence" value="ECO:0007669"/>
    <property type="project" value="UniProtKB-KW"/>
</dbReference>
<comment type="subcellular location">
    <subcellularLocation>
        <location evidence="1">Cytoplasm</location>
        <location evidence="1">Cytoskeleton</location>
        <location evidence="1">Microtubule organizing center</location>
        <location evidence="1">Centrosome</location>
        <location evidence="1">Centriole</location>
    </subcellularLocation>
    <subcellularLocation>
        <location evidence="2">Nucleus</location>
    </subcellularLocation>
</comment>
<evidence type="ECO:0000256" key="5">
    <source>
        <dbReference type="ARBA" id="ARBA00022490"/>
    </source>
</evidence>
<comment type="function">
    <text evidence="9">Microtubule-binding protein that negatively regulates centriole duplication. Binds to and stabilizes microtubules.</text>
</comment>
<evidence type="ECO:0000256" key="1">
    <source>
        <dbReference type="ARBA" id="ARBA00004114"/>
    </source>
</evidence>
<keyword evidence="5" id="KW-0963">Cytoplasm</keyword>
<evidence type="ECO:0000256" key="3">
    <source>
        <dbReference type="ARBA" id="ARBA00010494"/>
    </source>
</evidence>
<feature type="region of interest" description="Disordered" evidence="10">
    <location>
        <begin position="407"/>
        <end position="514"/>
    </location>
</feature>
<evidence type="ECO:0000256" key="8">
    <source>
        <dbReference type="ARBA" id="ARBA00023242"/>
    </source>
</evidence>
<comment type="similarity">
    <text evidence="3">Belongs to the MDM1 family.</text>
</comment>
<evidence type="ECO:0000256" key="6">
    <source>
        <dbReference type="ARBA" id="ARBA00022701"/>
    </source>
</evidence>